<gene>
    <name evidence="2" type="ORF">JFP838_pA0353</name>
</gene>
<dbReference type="PATRIC" id="fig|1502.177.peg.3563"/>
<dbReference type="AlphaFoldDB" id="A0A140GRW0"/>
<proteinExistence type="predicted"/>
<keyword evidence="1" id="KW-0472">Membrane</keyword>
<feature type="transmembrane region" description="Helical" evidence="1">
    <location>
        <begin position="7"/>
        <end position="23"/>
    </location>
</feature>
<dbReference type="Proteomes" id="UP000070260">
    <property type="component" value="Plasmid pJFP838A"/>
</dbReference>
<keyword evidence="1" id="KW-1133">Transmembrane helix</keyword>
<dbReference type="RefSeq" id="WP_061429854.1">
    <property type="nucleotide sequence ID" value="NZ_CATNZX010000014.1"/>
</dbReference>
<sequence>MNKHKKNFIAVTIACIAFFLTALCYLLDSNYICTIANGCLSLSYLLWAIREYKNYKKDNNNK</sequence>
<dbReference type="EMBL" id="CP013615">
    <property type="protein sequence ID" value="AMN31269.1"/>
    <property type="molecule type" value="Genomic_DNA"/>
</dbReference>
<evidence type="ECO:0000256" key="1">
    <source>
        <dbReference type="SAM" id="Phobius"/>
    </source>
</evidence>
<keyword evidence="2" id="KW-0614">Plasmid</keyword>
<evidence type="ECO:0000313" key="3">
    <source>
        <dbReference type="Proteomes" id="UP000070260"/>
    </source>
</evidence>
<reference evidence="2 3" key="1">
    <citation type="journal article" date="2016" name="PLoS ONE">
        <title>Plasmid Characterization and Chromosome Analysis of Two netF+ Clostridium perfringens Isolates Associated with Foal and Canine Necrotizing Enteritis.</title>
        <authorList>
            <person name="Mehdizadeh Gohari I."/>
            <person name="Kropinski A.M."/>
            <person name="Weese S.J."/>
            <person name="Parreira V.R."/>
            <person name="Whitehead A.E."/>
            <person name="Boerlin P."/>
            <person name="Prescott J.F."/>
        </authorList>
    </citation>
    <scope>NUCLEOTIDE SEQUENCE [LARGE SCALE GENOMIC DNA]</scope>
    <source>
        <strain evidence="2 3">JP838</strain>
        <plasmid evidence="3">Plasmid pJFP838A</plasmid>
    </source>
</reference>
<evidence type="ECO:0000313" key="2">
    <source>
        <dbReference type="EMBL" id="AMN31269.1"/>
    </source>
</evidence>
<accession>A0A140GRW0</accession>
<name>A0A140GRW0_CLOPF</name>
<protein>
    <submittedName>
        <fullName evidence="2">Uncharacterized protein</fullName>
    </submittedName>
</protein>
<feature type="transmembrane region" description="Helical" evidence="1">
    <location>
        <begin position="29"/>
        <end position="49"/>
    </location>
</feature>
<organism evidence="2 3">
    <name type="scientific">Clostridium perfringens</name>
    <dbReference type="NCBI Taxonomy" id="1502"/>
    <lineage>
        <taxon>Bacteria</taxon>
        <taxon>Bacillati</taxon>
        <taxon>Bacillota</taxon>
        <taxon>Clostridia</taxon>
        <taxon>Eubacteriales</taxon>
        <taxon>Clostridiaceae</taxon>
        <taxon>Clostridium</taxon>
    </lineage>
</organism>
<geneLocation type="plasmid" evidence="2 3">
    <name>pJFP838A</name>
</geneLocation>
<keyword evidence="1" id="KW-0812">Transmembrane</keyword>